<reference evidence="2" key="2">
    <citation type="submission" date="2015-03" db="UniProtKB">
        <authorList>
            <consortium name="EnsemblPlants"/>
        </authorList>
    </citation>
    <scope>IDENTIFICATION</scope>
</reference>
<feature type="compositionally biased region" description="Basic and acidic residues" evidence="1">
    <location>
        <begin position="12"/>
        <end position="33"/>
    </location>
</feature>
<name>A0A0D3F9R4_9ORYZ</name>
<evidence type="ECO:0000313" key="2">
    <source>
        <dbReference type="EnsemblPlants" id="OBART02G30340.1"/>
    </source>
</evidence>
<dbReference type="HOGENOM" id="CLU_1952086_0_0_1"/>
<keyword evidence="3" id="KW-1185">Reference proteome</keyword>
<evidence type="ECO:0000256" key="1">
    <source>
        <dbReference type="SAM" id="MobiDB-lite"/>
    </source>
</evidence>
<organism evidence="2">
    <name type="scientific">Oryza barthii</name>
    <dbReference type="NCBI Taxonomy" id="65489"/>
    <lineage>
        <taxon>Eukaryota</taxon>
        <taxon>Viridiplantae</taxon>
        <taxon>Streptophyta</taxon>
        <taxon>Embryophyta</taxon>
        <taxon>Tracheophyta</taxon>
        <taxon>Spermatophyta</taxon>
        <taxon>Magnoliopsida</taxon>
        <taxon>Liliopsida</taxon>
        <taxon>Poales</taxon>
        <taxon>Poaceae</taxon>
        <taxon>BOP clade</taxon>
        <taxon>Oryzoideae</taxon>
        <taxon>Oryzeae</taxon>
        <taxon>Oryzinae</taxon>
        <taxon>Oryza</taxon>
    </lineage>
</organism>
<dbReference type="Gramene" id="OBART02G30340.1">
    <property type="protein sequence ID" value="OBART02G30340.1"/>
    <property type="gene ID" value="OBART02G30340"/>
</dbReference>
<protein>
    <submittedName>
        <fullName evidence="2">Uncharacterized protein</fullName>
    </submittedName>
</protein>
<evidence type="ECO:0000313" key="3">
    <source>
        <dbReference type="Proteomes" id="UP000026960"/>
    </source>
</evidence>
<feature type="compositionally biased region" description="Polar residues" evidence="1">
    <location>
        <begin position="1"/>
        <end position="10"/>
    </location>
</feature>
<reference evidence="2" key="1">
    <citation type="journal article" date="2009" name="Rice">
        <title>De Novo Next Generation Sequencing of Plant Genomes.</title>
        <authorList>
            <person name="Rounsley S."/>
            <person name="Marri P.R."/>
            <person name="Yu Y."/>
            <person name="He R."/>
            <person name="Sisneros N."/>
            <person name="Goicoechea J.L."/>
            <person name="Lee S.J."/>
            <person name="Angelova A."/>
            <person name="Kudrna D."/>
            <person name="Luo M."/>
            <person name="Affourtit J."/>
            <person name="Desany B."/>
            <person name="Knight J."/>
            <person name="Niazi F."/>
            <person name="Egholm M."/>
            <person name="Wing R.A."/>
        </authorList>
    </citation>
    <scope>NUCLEOTIDE SEQUENCE [LARGE SCALE GENOMIC DNA]</scope>
    <source>
        <strain evidence="2">cv. IRGC 105608</strain>
    </source>
</reference>
<accession>A0A0D3F9R4</accession>
<proteinExistence type="predicted"/>
<dbReference type="Proteomes" id="UP000026960">
    <property type="component" value="Chromosome 2"/>
</dbReference>
<dbReference type="PaxDb" id="65489-OBART02G30340.1"/>
<dbReference type="AlphaFoldDB" id="A0A0D3F9R4"/>
<sequence>MMSGIRQSTHAPAERTPQRLHEAGRGEDEDRHAPGRVSVEAGEEHGVKEVQTLDNAVPEHLLLLVEDMDDVKRLDDAEQDLLLRIEDGVVAAATAGDEAWVDDLEERTAGLGEQGAIWSHQAIFQRKWN</sequence>
<dbReference type="EnsemblPlants" id="OBART02G30340.1">
    <property type="protein sequence ID" value="OBART02G30340.1"/>
    <property type="gene ID" value="OBART02G30340"/>
</dbReference>
<feature type="region of interest" description="Disordered" evidence="1">
    <location>
        <begin position="1"/>
        <end position="52"/>
    </location>
</feature>